<dbReference type="Proteomes" id="UP001445076">
    <property type="component" value="Unassembled WGS sequence"/>
</dbReference>
<dbReference type="AlphaFoldDB" id="A0AAW0WAY9"/>
<accession>A0AAW0WAY9</accession>
<gene>
    <name evidence="2" type="ORF">OTU49_009597</name>
</gene>
<reference evidence="2 3" key="1">
    <citation type="journal article" date="2024" name="BMC Genomics">
        <title>Genome assembly of redclaw crayfish (Cherax quadricarinatus) provides insights into its immune adaptation and hypoxia tolerance.</title>
        <authorList>
            <person name="Liu Z."/>
            <person name="Zheng J."/>
            <person name="Li H."/>
            <person name="Fang K."/>
            <person name="Wang S."/>
            <person name="He J."/>
            <person name="Zhou D."/>
            <person name="Weng S."/>
            <person name="Chi M."/>
            <person name="Gu Z."/>
            <person name="He J."/>
            <person name="Li F."/>
            <person name="Wang M."/>
        </authorList>
    </citation>
    <scope>NUCLEOTIDE SEQUENCE [LARGE SCALE GENOMIC DNA]</scope>
    <source>
        <strain evidence="2">ZL_2023a</strain>
    </source>
</reference>
<dbReference type="EMBL" id="JARKIK010000075">
    <property type="protein sequence ID" value="KAK8727520.1"/>
    <property type="molecule type" value="Genomic_DNA"/>
</dbReference>
<comment type="caution">
    <text evidence="2">The sequence shown here is derived from an EMBL/GenBank/DDBJ whole genome shotgun (WGS) entry which is preliminary data.</text>
</comment>
<sequence>EENTEENRENVEEERTKSIEESRKDVEEERNYVEEESRKRIEEKSRKSVEEKSRKSVEEKSRKSVQEENRKSANEKSRKNVEFISQQMSDESPKKRRGRKKKFSVSQNRKYPLKSYPVGLQDKRLLAAYAKKHGIESTRNYAKTLYDVHMRTSTILKLMKMFGKHRSVKRLGSHAERTGHVCNTVSS</sequence>
<evidence type="ECO:0000313" key="2">
    <source>
        <dbReference type="EMBL" id="KAK8727520.1"/>
    </source>
</evidence>
<keyword evidence="3" id="KW-1185">Reference proteome</keyword>
<name>A0AAW0WAY9_CHEQU</name>
<protein>
    <submittedName>
        <fullName evidence="2">Uncharacterized protein</fullName>
    </submittedName>
</protein>
<evidence type="ECO:0000256" key="1">
    <source>
        <dbReference type="SAM" id="MobiDB-lite"/>
    </source>
</evidence>
<feature type="compositionally biased region" description="Basic and acidic residues" evidence="1">
    <location>
        <begin position="1"/>
        <end position="81"/>
    </location>
</feature>
<proteinExistence type="predicted"/>
<evidence type="ECO:0000313" key="3">
    <source>
        <dbReference type="Proteomes" id="UP001445076"/>
    </source>
</evidence>
<organism evidence="2 3">
    <name type="scientific">Cherax quadricarinatus</name>
    <name type="common">Australian red claw crayfish</name>
    <dbReference type="NCBI Taxonomy" id="27406"/>
    <lineage>
        <taxon>Eukaryota</taxon>
        <taxon>Metazoa</taxon>
        <taxon>Ecdysozoa</taxon>
        <taxon>Arthropoda</taxon>
        <taxon>Crustacea</taxon>
        <taxon>Multicrustacea</taxon>
        <taxon>Malacostraca</taxon>
        <taxon>Eumalacostraca</taxon>
        <taxon>Eucarida</taxon>
        <taxon>Decapoda</taxon>
        <taxon>Pleocyemata</taxon>
        <taxon>Astacidea</taxon>
        <taxon>Parastacoidea</taxon>
        <taxon>Parastacidae</taxon>
        <taxon>Cherax</taxon>
    </lineage>
</organism>
<feature type="non-terminal residue" evidence="2">
    <location>
        <position position="1"/>
    </location>
</feature>
<feature type="non-terminal residue" evidence="2">
    <location>
        <position position="187"/>
    </location>
</feature>
<feature type="compositionally biased region" description="Basic residues" evidence="1">
    <location>
        <begin position="94"/>
        <end position="103"/>
    </location>
</feature>
<feature type="region of interest" description="Disordered" evidence="1">
    <location>
        <begin position="1"/>
        <end position="109"/>
    </location>
</feature>